<reference evidence="2" key="1">
    <citation type="journal article" date="2023" name="Science">
        <title>Genome structures resolve the early diversification of teleost fishes.</title>
        <authorList>
            <person name="Parey E."/>
            <person name="Louis A."/>
            <person name="Montfort J."/>
            <person name="Bouchez O."/>
            <person name="Roques C."/>
            <person name="Iampietro C."/>
            <person name="Lluch J."/>
            <person name="Castinel A."/>
            <person name="Donnadieu C."/>
            <person name="Desvignes T."/>
            <person name="Floi Bucao C."/>
            <person name="Jouanno E."/>
            <person name="Wen M."/>
            <person name="Mejri S."/>
            <person name="Dirks R."/>
            <person name="Jansen H."/>
            <person name="Henkel C."/>
            <person name="Chen W.J."/>
            <person name="Zahm M."/>
            <person name="Cabau C."/>
            <person name="Klopp C."/>
            <person name="Thompson A.W."/>
            <person name="Robinson-Rechavi M."/>
            <person name="Braasch I."/>
            <person name="Lecointre G."/>
            <person name="Bobe J."/>
            <person name="Postlethwait J.H."/>
            <person name="Berthelot C."/>
            <person name="Roest Crollius H."/>
            <person name="Guiguen Y."/>
        </authorList>
    </citation>
    <scope>NUCLEOTIDE SEQUENCE</scope>
    <source>
        <strain evidence="2">NC1722</strain>
    </source>
</reference>
<gene>
    <name evidence="2" type="ORF">AAFF_G00019640</name>
</gene>
<comment type="caution">
    <text evidence="2">The sequence shown here is derived from an EMBL/GenBank/DDBJ whole genome shotgun (WGS) entry which is preliminary data.</text>
</comment>
<dbReference type="Proteomes" id="UP001221898">
    <property type="component" value="Unassembled WGS sequence"/>
</dbReference>
<organism evidence="2 3">
    <name type="scientific">Aldrovandia affinis</name>
    <dbReference type="NCBI Taxonomy" id="143900"/>
    <lineage>
        <taxon>Eukaryota</taxon>
        <taxon>Metazoa</taxon>
        <taxon>Chordata</taxon>
        <taxon>Craniata</taxon>
        <taxon>Vertebrata</taxon>
        <taxon>Euteleostomi</taxon>
        <taxon>Actinopterygii</taxon>
        <taxon>Neopterygii</taxon>
        <taxon>Teleostei</taxon>
        <taxon>Notacanthiformes</taxon>
        <taxon>Halosauridae</taxon>
        <taxon>Aldrovandia</taxon>
    </lineage>
</organism>
<dbReference type="AlphaFoldDB" id="A0AAD7WGR3"/>
<feature type="compositionally biased region" description="Basic and acidic residues" evidence="1">
    <location>
        <begin position="1"/>
        <end position="19"/>
    </location>
</feature>
<sequence>MDNSAKHTEVKSRSSEEARASGPNGQAELIGGLHETAWAAVWTGRRRRRLGFPASVVTPSSWQLPGASPDSIKAPLRLLPETFSR</sequence>
<accession>A0AAD7WGR3</accession>
<dbReference type="EMBL" id="JAINUG010000107">
    <property type="protein sequence ID" value="KAJ8396387.1"/>
    <property type="molecule type" value="Genomic_DNA"/>
</dbReference>
<feature type="region of interest" description="Disordered" evidence="1">
    <location>
        <begin position="1"/>
        <end position="30"/>
    </location>
</feature>
<evidence type="ECO:0000313" key="2">
    <source>
        <dbReference type="EMBL" id="KAJ8396387.1"/>
    </source>
</evidence>
<evidence type="ECO:0000256" key="1">
    <source>
        <dbReference type="SAM" id="MobiDB-lite"/>
    </source>
</evidence>
<proteinExistence type="predicted"/>
<keyword evidence="3" id="KW-1185">Reference proteome</keyword>
<protein>
    <submittedName>
        <fullName evidence="2">Uncharacterized protein</fullName>
    </submittedName>
</protein>
<name>A0AAD7WGR3_9TELE</name>
<evidence type="ECO:0000313" key="3">
    <source>
        <dbReference type="Proteomes" id="UP001221898"/>
    </source>
</evidence>